<gene>
    <name evidence="1" type="ORF">METZ01_LOCUS109761</name>
</gene>
<organism evidence="1">
    <name type="scientific">marine metagenome</name>
    <dbReference type="NCBI Taxonomy" id="408172"/>
    <lineage>
        <taxon>unclassified sequences</taxon>
        <taxon>metagenomes</taxon>
        <taxon>ecological metagenomes</taxon>
    </lineage>
</organism>
<sequence>MKKIIYILCVLGLFATANAQWPFGKDVEWYINGPKKEWSKRDHDRYYRWRDRLYASRQTESMDEQILQRQKAILNGNKITAEIWNYGSISSPGNRVTDIVWETLGYGYEFGPFICAKVPLESGHHQDAFFEVVGGDTMWYARVISDGLTSLGGEVSPDGLEFYGWEPLAWNDDFTVPYGDPVSENIPTSNDLDRDGDGKPDSWPFGWYNSNLKDYVWPGALRQGSSNSDLESFFVVDDRTNKEFQYYPFANDSSRQGLGIEIESRYYQWANPLAEDIIFLIYKVTNKSDKDLEDVTFGMWGDPHIGGPSNWQDDL</sequence>
<evidence type="ECO:0000313" key="1">
    <source>
        <dbReference type="EMBL" id="SVA56907.1"/>
    </source>
</evidence>
<protein>
    <submittedName>
        <fullName evidence="1">Uncharacterized protein</fullName>
    </submittedName>
</protein>
<proteinExistence type="predicted"/>
<reference evidence="1" key="1">
    <citation type="submission" date="2018-05" db="EMBL/GenBank/DDBJ databases">
        <authorList>
            <person name="Lanie J.A."/>
            <person name="Ng W.-L."/>
            <person name="Kazmierczak K.M."/>
            <person name="Andrzejewski T.M."/>
            <person name="Davidsen T.M."/>
            <person name="Wayne K.J."/>
            <person name="Tettelin H."/>
            <person name="Glass J.I."/>
            <person name="Rusch D."/>
            <person name="Podicherti R."/>
            <person name="Tsui H.-C.T."/>
            <person name="Winkler M.E."/>
        </authorList>
    </citation>
    <scope>NUCLEOTIDE SEQUENCE</scope>
</reference>
<dbReference type="EMBL" id="UINC01013127">
    <property type="protein sequence ID" value="SVA56907.1"/>
    <property type="molecule type" value="Genomic_DNA"/>
</dbReference>
<accession>A0A381WYA7</accession>
<feature type="non-terminal residue" evidence="1">
    <location>
        <position position="315"/>
    </location>
</feature>
<name>A0A381WYA7_9ZZZZ</name>
<dbReference type="AlphaFoldDB" id="A0A381WYA7"/>